<dbReference type="EC" id="3.6.1.9" evidence="4"/>
<evidence type="ECO:0000256" key="3">
    <source>
        <dbReference type="ARBA" id="ARBA00023080"/>
    </source>
</evidence>
<comment type="cofactor">
    <cofactor evidence="1 4">
        <name>a divalent metal cation</name>
        <dbReference type="ChEBI" id="CHEBI:60240"/>
    </cofactor>
</comment>
<keyword evidence="4" id="KW-0963">Cytoplasm</keyword>
<reference evidence="5 6" key="1">
    <citation type="submission" date="2022-10" db="EMBL/GenBank/DDBJ databases">
        <title>Defluviimonas sp. nov., isolated from ocean surface sediments.</title>
        <authorList>
            <person name="He W."/>
            <person name="Wang L."/>
            <person name="Zhang D.-F."/>
        </authorList>
    </citation>
    <scope>NUCLEOTIDE SEQUENCE [LARGE SCALE GENOMIC DNA]</scope>
    <source>
        <strain evidence="5 6">WL0024</strain>
    </source>
</reference>
<feature type="active site" description="Proton acceptor" evidence="4">
    <location>
        <position position="80"/>
    </location>
</feature>
<keyword evidence="3 4" id="KW-0546">Nucleotide metabolism</keyword>
<evidence type="ECO:0000313" key="5">
    <source>
        <dbReference type="EMBL" id="MCU9848097.1"/>
    </source>
</evidence>
<dbReference type="InterPro" id="IPR029001">
    <property type="entry name" value="ITPase-like_fam"/>
</dbReference>
<protein>
    <recommendedName>
        <fullName evidence="4">Nucleoside triphosphate pyrophosphatase</fullName>
        <ecNumber evidence="4">3.6.1.9</ecNumber>
    </recommendedName>
    <alternativeName>
        <fullName evidence="4">Nucleotide pyrophosphatase</fullName>
        <shortName evidence="4">Nucleotide PPase</shortName>
    </alternativeName>
</protein>
<evidence type="ECO:0000256" key="1">
    <source>
        <dbReference type="ARBA" id="ARBA00001968"/>
    </source>
</evidence>
<dbReference type="Gene3D" id="3.90.950.10">
    <property type="match status" value="1"/>
</dbReference>
<dbReference type="InterPro" id="IPR003697">
    <property type="entry name" value="Maf-like"/>
</dbReference>
<dbReference type="PANTHER" id="PTHR43213:SF5">
    <property type="entry name" value="BIFUNCTIONAL DTTP_UTP PYROPHOSPHATASE_METHYLTRANSFERASE PROTEIN-RELATED"/>
    <property type="match status" value="1"/>
</dbReference>
<dbReference type="RefSeq" id="WP_263335165.1">
    <property type="nucleotide sequence ID" value="NZ_JAOVQO010000007.1"/>
</dbReference>
<evidence type="ECO:0000256" key="4">
    <source>
        <dbReference type="HAMAP-Rule" id="MF_00528"/>
    </source>
</evidence>
<comment type="subcellular location">
    <subcellularLocation>
        <location evidence="4">Cytoplasm</location>
    </subcellularLocation>
</comment>
<comment type="catalytic activity">
    <reaction evidence="4">
        <text>a ribonucleoside 5'-triphosphate + H2O = a ribonucleoside 5'-phosphate + diphosphate + H(+)</text>
        <dbReference type="Rhea" id="RHEA:23996"/>
        <dbReference type="ChEBI" id="CHEBI:15377"/>
        <dbReference type="ChEBI" id="CHEBI:15378"/>
        <dbReference type="ChEBI" id="CHEBI:33019"/>
        <dbReference type="ChEBI" id="CHEBI:58043"/>
        <dbReference type="ChEBI" id="CHEBI:61557"/>
        <dbReference type="EC" id="3.6.1.9"/>
    </reaction>
</comment>
<evidence type="ECO:0000313" key="6">
    <source>
        <dbReference type="Proteomes" id="UP001209535"/>
    </source>
</evidence>
<comment type="function">
    <text evidence="4">Nucleoside triphosphate pyrophosphatase. May have a dual role in cell division arrest and in preventing the incorporation of modified nucleotides into cellular nucleic acids.</text>
</comment>
<dbReference type="CDD" id="cd00555">
    <property type="entry name" value="Maf"/>
    <property type="match status" value="1"/>
</dbReference>
<dbReference type="PIRSF" id="PIRSF006305">
    <property type="entry name" value="Maf"/>
    <property type="match status" value="1"/>
</dbReference>
<proteinExistence type="inferred from homology"/>
<comment type="caution">
    <text evidence="4">Lacks conserved residue(s) required for the propagation of feature annotation.</text>
</comment>
<comment type="similarity">
    <text evidence="4">Belongs to the Maf family.</text>
</comment>
<gene>
    <name evidence="5" type="ORF">OEZ60_08765</name>
</gene>
<evidence type="ECO:0000256" key="2">
    <source>
        <dbReference type="ARBA" id="ARBA00022801"/>
    </source>
</evidence>
<dbReference type="Proteomes" id="UP001209535">
    <property type="component" value="Unassembled WGS sequence"/>
</dbReference>
<keyword evidence="2 4" id="KW-0378">Hydrolase</keyword>
<comment type="caution">
    <text evidence="5">The sequence shown here is derived from an EMBL/GenBank/DDBJ whole genome shotgun (WGS) entry which is preliminary data.</text>
</comment>
<dbReference type="HAMAP" id="MF_00528">
    <property type="entry name" value="Maf"/>
    <property type="match status" value="1"/>
</dbReference>
<organism evidence="5 6">
    <name type="scientific">Albidovulum salinarum</name>
    <dbReference type="NCBI Taxonomy" id="2984153"/>
    <lineage>
        <taxon>Bacteria</taxon>
        <taxon>Pseudomonadati</taxon>
        <taxon>Pseudomonadota</taxon>
        <taxon>Alphaproteobacteria</taxon>
        <taxon>Rhodobacterales</taxon>
        <taxon>Paracoccaceae</taxon>
        <taxon>Albidovulum</taxon>
    </lineage>
</organism>
<comment type="catalytic activity">
    <reaction evidence="4">
        <text>a 2'-deoxyribonucleoside 5'-triphosphate + H2O = a 2'-deoxyribonucleoside 5'-phosphate + diphosphate + H(+)</text>
        <dbReference type="Rhea" id="RHEA:44644"/>
        <dbReference type="ChEBI" id="CHEBI:15377"/>
        <dbReference type="ChEBI" id="CHEBI:15378"/>
        <dbReference type="ChEBI" id="CHEBI:33019"/>
        <dbReference type="ChEBI" id="CHEBI:61560"/>
        <dbReference type="ChEBI" id="CHEBI:65317"/>
        <dbReference type="EC" id="3.6.1.9"/>
    </reaction>
</comment>
<name>A0ABT2X2C5_9RHOB</name>
<dbReference type="PANTHER" id="PTHR43213">
    <property type="entry name" value="BIFUNCTIONAL DTTP/UTP PYROPHOSPHATASE/METHYLTRANSFERASE PROTEIN-RELATED"/>
    <property type="match status" value="1"/>
</dbReference>
<accession>A0ABT2X2C5</accession>
<keyword evidence="6" id="KW-1185">Reference proteome</keyword>
<dbReference type="Pfam" id="PF02545">
    <property type="entry name" value="Maf"/>
    <property type="match status" value="1"/>
</dbReference>
<sequence length="203" mass="22144">MPETGRPKIVLASGSEIRAGLLAAAGLAPDIRPARVDEDAIRAALEADGAGGRDLADALAEMKARKISEKDPTALVIGCDQILDCEGRIFAKPADIDEARDHLRALAGRTHRLYSAAIVCQAGTPLWRHVGTVRLTMRDISDAYLDAYLHRNWDSVRHSVGCYKLEEEGVRLFSRIEGDYFTVLGLPLIELLTWLGIRGDIAT</sequence>
<dbReference type="EMBL" id="JAOVQO010000007">
    <property type="protein sequence ID" value="MCU9848097.1"/>
    <property type="molecule type" value="Genomic_DNA"/>
</dbReference>
<dbReference type="SUPFAM" id="SSF52972">
    <property type="entry name" value="ITPase-like"/>
    <property type="match status" value="1"/>
</dbReference>